<dbReference type="Proteomes" id="UP000318141">
    <property type="component" value="Unassembled WGS sequence"/>
</dbReference>
<gene>
    <name evidence="1" type="ORF">L602_002700000410</name>
</gene>
<name>A0A562BJ95_9BURK</name>
<accession>A0A562BJ95</accession>
<dbReference type="OrthoDB" id="8970961at2"/>
<evidence type="ECO:0000313" key="2">
    <source>
        <dbReference type="Proteomes" id="UP000318141"/>
    </source>
</evidence>
<dbReference type="Pfam" id="PF08988">
    <property type="entry name" value="T3SS_needle_E"/>
    <property type="match status" value="1"/>
</dbReference>
<sequence length="80" mass="9124">MNQPIHGSPIEARLAADEDGVLRRRLRAQLRRAVRAIDTQLEMPQTPEAHARLQCLRRACVAGADTVDTVWRRARARRQT</sequence>
<reference evidence="1 2" key="1">
    <citation type="submission" date="2019-07" db="EMBL/GenBank/DDBJ databases">
        <title>Genome sequencing of lignin-degrading bacterial isolates.</title>
        <authorList>
            <person name="Gladden J."/>
        </authorList>
    </citation>
    <scope>NUCLEOTIDE SEQUENCE [LARGE SCALE GENOMIC DNA]</scope>
    <source>
        <strain evidence="1 2">J11</strain>
    </source>
</reference>
<dbReference type="EMBL" id="VLJN01000020">
    <property type="protein sequence ID" value="TWG84949.1"/>
    <property type="molecule type" value="Genomic_DNA"/>
</dbReference>
<comment type="caution">
    <text evidence="1">The sequence shown here is derived from an EMBL/GenBank/DDBJ whole genome shotgun (WGS) entry which is preliminary data.</text>
</comment>
<dbReference type="AlphaFoldDB" id="A0A562BJ95"/>
<organism evidence="1 2">
    <name type="scientific">Cupriavidus gilardii J11</name>
    <dbReference type="NCBI Taxonomy" id="936133"/>
    <lineage>
        <taxon>Bacteria</taxon>
        <taxon>Pseudomonadati</taxon>
        <taxon>Pseudomonadota</taxon>
        <taxon>Betaproteobacteria</taxon>
        <taxon>Burkholderiales</taxon>
        <taxon>Burkholderiaceae</taxon>
        <taxon>Cupriavidus</taxon>
    </lineage>
</organism>
<protein>
    <submittedName>
        <fullName evidence="1">Type III secretion system (T3SS) needle YscE family protein</fullName>
    </submittedName>
</protein>
<dbReference type="InterPro" id="IPR012671">
    <property type="entry name" value="T3SS_PscE/YscE"/>
</dbReference>
<evidence type="ECO:0000313" key="1">
    <source>
        <dbReference type="EMBL" id="TWG84949.1"/>
    </source>
</evidence>
<proteinExistence type="predicted"/>
<keyword evidence="2" id="KW-1185">Reference proteome</keyword>